<evidence type="ECO:0000256" key="5">
    <source>
        <dbReference type="SAM" id="MobiDB-lite"/>
    </source>
</evidence>
<dbReference type="PANTHER" id="PTHR21641:SF0">
    <property type="entry name" value="RNA-BINDING PROTEIN EIF1AD-RELATED"/>
    <property type="match status" value="1"/>
</dbReference>
<sequence>MSKATKRKYVVKEVMEEYVVPSEQQQVVRVSYRSPGNNLHEVETALAQRFLVSMPPKYRKNIWIKRGNYLIVDPIEEGDKVKGEIAFILYRDHIKHLKHVGEEEKDDDSDLFVNTNRKNFEYIISDSESNDEMPEENAKCGSEEEPEQ</sequence>
<dbReference type="SUPFAM" id="SSF50249">
    <property type="entry name" value="Nucleic acid-binding proteins"/>
    <property type="match status" value="1"/>
</dbReference>
<dbReference type="Gene3D" id="2.40.50.140">
    <property type="entry name" value="Nucleic acid-binding proteins"/>
    <property type="match status" value="1"/>
</dbReference>
<reference evidence="7" key="2">
    <citation type="submission" date="2025-09" db="UniProtKB">
        <authorList>
            <consortium name="Ensembl"/>
        </authorList>
    </citation>
    <scope>IDENTIFICATION</scope>
</reference>
<evidence type="ECO:0000259" key="6">
    <source>
        <dbReference type="Pfam" id="PF01176"/>
    </source>
</evidence>
<evidence type="ECO:0000256" key="2">
    <source>
        <dbReference type="ARBA" id="ARBA00020989"/>
    </source>
</evidence>
<evidence type="ECO:0000256" key="1">
    <source>
        <dbReference type="ARBA" id="ARBA00007340"/>
    </source>
</evidence>
<dbReference type="Ensembl" id="ENSEBUT00000018213.1">
    <property type="protein sequence ID" value="ENSEBUP00000017636.1"/>
    <property type="gene ID" value="ENSEBUG00000011023.1"/>
</dbReference>
<dbReference type="Pfam" id="PF01176">
    <property type="entry name" value="eIF-1a"/>
    <property type="match status" value="1"/>
</dbReference>
<evidence type="ECO:0000313" key="8">
    <source>
        <dbReference type="Proteomes" id="UP000694388"/>
    </source>
</evidence>
<reference evidence="7" key="1">
    <citation type="submission" date="2025-08" db="UniProtKB">
        <authorList>
            <consortium name="Ensembl"/>
        </authorList>
    </citation>
    <scope>IDENTIFICATION</scope>
</reference>
<comment type="similarity">
    <text evidence="1">Belongs to the EIF1AD family.</text>
</comment>
<dbReference type="PANTHER" id="PTHR21641">
    <property type="entry name" value="TRANSLATION INITIATION FACTOR-RELATED"/>
    <property type="match status" value="1"/>
</dbReference>
<evidence type="ECO:0000256" key="3">
    <source>
        <dbReference type="ARBA" id="ARBA00022884"/>
    </source>
</evidence>
<dbReference type="AlphaFoldDB" id="A0A8C4QNW6"/>
<name>A0A8C4QNW6_EPTBU</name>
<dbReference type="InterPro" id="IPR001253">
    <property type="entry name" value="TIF_eIF-1A"/>
</dbReference>
<dbReference type="Proteomes" id="UP000694388">
    <property type="component" value="Unplaced"/>
</dbReference>
<dbReference type="GO" id="GO:0003743">
    <property type="term" value="F:translation initiation factor activity"/>
    <property type="evidence" value="ECO:0007669"/>
    <property type="project" value="InterPro"/>
</dbReference>
<evidence type="ECO:0000313" key="7">
    <source>
        <dbReference type="Ensembl" id="ENSEBUP00000017636.1"/>
    </source>
</evidence>
<dbReference type="GO" id="GO:0003723">
    <property type="term" value="F:RNA binding"/>
    <property type="evidence" value="ECO:0007669"/>
    <property type="project" value="UniProtKB-KW"/>
</dbReference>
<evidence type="ECO:0000256" key="4">
    <source>
        <dbReference type="ARBA" id="ARBA00031998"/>
    </source>
</evidence>
<keyword evidence="3" id="KW-0694">RNA-binding</keyword>
<feature type="region of interest" description="Disordered" evidence="5">
    <location>
        <begin position="124"/>
        <end position="148"/>
    </location>
</feature>
<feature type="domain" description="S1-like" evidence="6">
    <location>
        <begin position="33"/>
        <end position="88"/>
    </location>
</feature>
<protein>
    <recommendedName>
        <fullName evidence="2">Probable RNA-binding protein EIF1AD</fullName>
    </recommendedName>
    <alternativeName>
        <fullName evidence="4">Eukaryotic translation initiation factor 1A domain-containing protein</fullName>
    </alternativeName>
</protein>
<dbReference type="InterPro" id="IPR012340">
    <property type="entry name" value="NA-bd_OB-fold"/>
</dbReference>
<dbReference type="SMART" id="SM00652">
    <property type="entry name" value="eIF1a"/>
    <property type="match status" value="1"/>
</dbReference>
<keyword evidence="8" id="KW-1185">Reference proteome</keyword>
<proteinExistence type="inferred from homology"/>
<organism evidence="7 8">
    <name type="scientific">Eptatretus burgeri</name>
    <name type="common">Inshore hagfish</name>
    <dbReference type="NCBI Taxonomy" id="7764"/>
    <lineage>
        <taxon>Eukaryota</taxon>
        <taxon>Metazoa</taxon>
        <taxon>Chordata</taxon>
        <taxon>Craniata</taxon>
        <taxon>Vertebrata</taxon>
        <taxon>Cyclostomata</taxon>
        <taxon>Myxini</taxon>
        <taxon>Myxiniformes</taxon>
        <taxon>Myxinidae</taxon>
        <taxon>Eptatretinae</taxon>
        <taxon>Eptatretus</taxon>
    </lineage>
</organism>
<dbReference type="GeneTree" id="ENSGT00390000011180"/>
<dbReference type="InterPro" id="IPR006196">
    <property type="entry name" value="RNA-binding_domain_S1_IF1"/>
</dbReference>
<dbReference type="GO" id="GO:0005634">
    <property type="term" value="C:nucleus"/>
    <property type="evidence" value="ECO:0007669"/>
    <property type="project" value="TreeGrafter"/>
</dbReference>
<dbReference type="OMA" id="PNRMQAP"/>
<dbReference type="InterPro" id="IPR039294">
    <property type="entry name" value="EIF1AD"/>
</dbReference>
<accession>A0A8C4QNW6</accession>